<accession>A0A813G4X8</accession>
<dbReference type="EMBL" id="CAJNNV010027348">
    <property type="protein sequence ID" value="CAE8620104.1"/>
    <property type="molecule type" value="Genomic_DNA"/>
</dbReference>
<protein>
    <submittedName>
        <fullName evidence="1">Uncharacterized protein</fullName>
    </submittedName>
</protein>
<gene>
    <name evidence="1" type="ORF">PGLA1383_LOCUS37671</name>
</gene>
<reference evidence="1" key="1">
    <citation type="submission" date="2021-02" db="EMBL/GenBank/DDBJ databases">
        <authorList>
            <person name="Dougan E. K."/>
            <person name="Rhodes N."/>
            <person name="Thang M."/>
            <person name="Chan C."/>
        </authorList>
    </citation>
    <scope>NUCLEOTIDE SEQUENCE</scope>
</reference>
<dbReference type="Proteomes" id="UP000654075">
    <property type="component" value="Unassembled WGS sequence"/>
</dbReference>
<sequence>MDASRIFDGCELMPRGNMASPDSQNSQLTCSADFFCFWKHFQLGAAAAAVFHGCSRRGQHISALSFATGCRSSFLLPAAA</sequence>
<dbReference type="AlphaFoldDB" id="A0A813G4X8"/>
<evidence type="ECO:0000313" key="1">
    <source>
        <dbReference type="EMBL" id="CAE8620104.1"/>
    </source>
</evidence>
<keyword evidence="2" id="KW-1185">Reference proteome</keyword>
<organism evidence="1 2">
    <name type="scientific">Polarella glacialis</name>
    <name type="common">Dinoflagellate</name>
    <dbReference type="NCBI Taxonomy" id="89957"/>
    <lineage>
        <taxon>Eukaryota</taxon>
        <taxon>Sar</taxon>
        <taxon>Alveolata</taxon>
        <taxon>Dinophyceae</taxon>
        <taxon>Suessiales</taxon>
        <taxon>Suessiaceae</taxon>
        <taxon>Polarella</taxon>
    </lineage>
</organism>
<name>A0A813G4X8_POLGL</name>
<proteinExistence type="predicted"/>
<evidence type="ECO:0000313" key="2">
    <source>
        <dbReference type="Proteomes" id="UP000654075"/>
    </source>
</evidence>
<comment type="caution">
    <text evidence="1">The sequence shown here is derived from an EMBL/GenBank/DDBJ whole genome shotgun (WGS) entry which is preliminary data.</text>
</comment>